<keyword evidence="5" id="KW-0808">Transferase</keyword>
<dbReference type="CDD" id="cd03141">
    <property type="entry name" value="GATase1_Hsp31_like"/>
    <property type="match status" value="1"/>
</dbReference>
<dbReference type="SUPFAM" id="SSF52317">
    <property type="entry name" value="Class I glutamine amidotransferase-like"/>
    <property type="match status" value="1"/>
</dbReference>
<dbReference type="GO" id="GO:0019172">
    <property type="term" value="F:glyoxalase III activity"/>
    <property type="evidence" value="ECO:0007669"/>
    <property type="project" value="TreeGrafter"/>
</dbReference>
<evidence type="ECO:0000256" key="1">
    <source>
        <dbReference type="ARBA" id="ARBA00023016"/>
    </source>
</evidence>
<feature type="domain" description="DJ-1/PfpI" evidence="4">
    <location>
        <begin position="31"/>
        <end position="154"/>
    </location>
</feature>
<dbReference type="eggNOG" id="COG0693">
    <property type="taxonomic scope" value="Bacteria"/>
</dbReference>
<accession>A0A031J6Y3</accession>
<reference evidence="5 6" key="1">
    <citation type="submission" date="2014-03" db="EMBL/GenBank/DDBJ databases">
        <title>Whole genome sequence of Novosphingobium resinovorum KF1.</title>
        <authorList>
            <person name="Gan H.M."/>
            <person name="Gan H.Y."/>
            <person name="Chew T.H."/>
            <person name="Savka M.A."/>
        </authorList>
    </citation>
    <scope>NUCLEOTIDE SEQUENCE [LARGE SCALE GENOMIC DNA]</scope>
    <source>
        <strain evidence="5 6">KF1</strain>
    </source>
</reference>
<dbReference type="Gene3D" id="3.40.50.880">
    <property type="match status" value="1"/>
</dbReference>
<evidence type="ECO:0000313" key="5">
    <source>
        <dbReference type="EMBL" id="EZP69594.1"/>
    </source>
</evidence>
<dbReference type="InterPro" id="IPR050325">
    <property type="entry name" value="Prot/Nucl_acid_deglycase"/>
</dbReference>
<dbReference type="InterPro" id="IPR002818">
    <property type="entry name" value="DJ-1/PfpI"/>
</dbReference>
<dbReference type="RefSeq" id="WP_008827894.1">
    <property type="nucleotide sequence ID" value="NZ_JFYZ01000076.1"/>
</dbReference>
<protein>
    <submittedName>
        <fullName evidence="5">Type 1 glutamine amidotransferase</fullName>
    </submittedName>
</protein>
<dbReference type="AlphaFoldDB" id="A0A031J6Y3"/>
<keyword evidence="2" id="KW-0456">Lyase</keyword>
<dbReference type="EMBL" id="JFYZ01000076">
    <property type="protein sequence ID" value="EZP69594.1"/>
    <property type="molecule type" value="Genomic_DNA"/>
</dbReference>
<keyword evidence="5" id="KW-0315">Glutamine amidotransferase</keyword>
<evidence type="ECO:0000313" key="6">
    <source>
        <dbReference type="Proteomes" id="UP000024329"/>
    </source>
</evidence>
<proteinExistence type="inferred from homology"/>
<dbReference type="InterPro" id="IPR029062">
    <property type="entry name" value="Class_I_gatase-like"/>
</dbReference>
<evidence type="ECO:0000256" key="2">
    <source>
        <dbReference type="ARBA" id="ARBA00023239"/>
    </source>
</evidence>
<evidence type="ECO:0000259" key="4">
    <source>
        <dbReference type="Pfam" id="PF01965"/>
    </source>
</evidence>
<dbReference type="Proteomes" id="UP000024329">
    <property type="component" value="Unassembled WGS sequence"/>
</dbReference>
<sequence>MTKGKVLVLGSNATQIEVLGGHAATGQYLNETVVPAMALIAAGYELVLATPNGTKPIIDPASDSAMHFDDDVAAYEQAKAFYANDPSMNAVRTLRAVIADGLDQFAGVFVPGGQAPVVDLMQDAETGTILRHFHAKSRPTALLCHGPIALVSAMANAPAFRAALIAGDDAGARELAAEWPYAGYRMTIFSASEETYVEEQVLQAKLYFSMPQALSDAGGEVIVTPVDFEPHVVIDRELITGQNPRSDHQVARALIEALDRASQETDA</sequence>
<gene>
    <name evidence="5" type="ORF">BV97_05571</name>
</gene>
<comment type="caution">
    <text evidence="5">The sequence shown here is derived from an EMBL/GenBank/DDBJ whole genome shotgun (WGS) entry which is preliminary data.</text>
</comment>
<dbReference type="PATRIC" id="fig|158500.4.peg.5650"/>
<name>A0A031J6Y3_9SPHN</name>
<comment type="similarity">
    <text evidence="3">Belongs to the peptidase C56 family. HSP31-like subfamily.</text>
</comment>
<dbReference type="PANTHER" id="PTHR48094:SF11">
    <property type="entry name" value="GLUTATHIONE-INDEPENDENT GLYOXALASE HSP31-RELATED"/>
    <property type="match status" value="1"/>
</dbReference>
<keyword evidence="1" id="KW-0346">Stress response</keyword>
<dbReference type="Pfam" id="PF01965">
    <property type="entry name" value="DJ-1_PfpI"/>
    <property type="match status" value="1"/>
</dbReference>
<organism evidence="5 6">
    <name type="scientific">Novosphingobium resinovorum</name>
    <dbReference type="NCBI Taxonomy" id="158500"/>
    <lineage>
        <taxon>Bacteria</taxon>
        <taxon>Pseudomonadati</taxon>
        <taxon>Pseudomonadota</taxon>
        <taxon>Alphaproteobacteria</taxon>
        <taxon>Sphingomonadales</taxon>
        <taxon>Sphingomonadaceae</taxon>
        <taxon>Novosphingobium</taxon>
    </lineage>
</organism>
<evidence type="ECO:0000256" key="3">
    <source>
        <dbReference type="ARBA" id="ARBA00038493"/>
    </source>
</evidence>
<dbReference type="GO" id="GO:0016740">
    <property type="term" value="F:transferase activity"/>
    <property type="evidence" value="ECO:0007669"/>
    <property type="project" value="UniProtKB-KW"/>
</dbReference>
<dbReference type="GO" id="GO:0019243">
    <property type="term" value="P:methylglyoxal catabolic process to D-lactate via S-lactoyl-glutathione"/>
    <property type="evidence" value="ECO:0007669"/>
    <property type="project" value="TreeGrafter"/>
</dbReference>
<dbReference type="PANTHER" id="PTHR48094">
    <property type="entry name" value="PROTEIN/NUCLEIC ACID DEGLYCASE DJ-1-RELATED"/>
    <property type="match status" value="1"/>
</dbReference>
<dbReference type="GO" id="GO:0005737">
    <property type="term" value="C:cytoplasm"/>
    <property type="evidence" value="ECO:0007669"/>
    <property type="project" value="TreeGrafter"/>
</dbReference>